<dbReference type="Pfam" id="PF00069">
    <property type="entry name" value="Pkinase"/>
    <property type="match status" value="1"/>
</dbReference>
<sequence>MVEIGDMINGRYKVIGNVGSGGMANVFLAHDLILDRDVAVKVLRFDFLDDKAAIRRFQREALASSELVHPNIVGVYDVGEENGRQYLVMEYVKGTDLKKYIQHNYPIPLENVVIIMRQILAAISLAHEHRIIHRDLKPQNILMDEEGNVKIADFGIAIALSETSLTQTNTLLGSVHYLSPEQARGSMATRQSDIYALGIILYELLSGSVPFEGESAVSIALKHFQAEIPSVRELNPAIPQALENVILKATTKEAADRYVSADEMANDIATSLSPGRANEPRFEPQSMIEETKVLTPITTGDMPEEFHAMEQTPASPEDSLEKQEDEKNLKKIQKKKKRAKFWVLGIGVVILAVVSFLIFAPRSEAVPDVAGKTVEDARQALEDKGFKVADEIEEEPSDTVEEGYVIKTNPVADSKVSKSKEITLIVSTGADLVEISDYVGMTFEAARRDLIELGFKRENITKVEEEDADFDAGQVFSQDPAAGSKIGKDRKITLKVSKGQTKVTLKDLTGWSQAEAIAYLNDNGLTYSIQEVNSETVAFGNVVRTSPNAGTELVKGNNVTLIISLGPPPAPQPEPSESKEPETKPDPEPKPDPTDENKEDPPDKNEGDGAGN</sequence>
<feature type="transmembrane region" description="Helical" evidence="11">
    <location>
        <begin position="341"/>
        <end position="360"/>
    </location>
</feature>
<keyword evidence="2" id="KW-0723">Serine/threonine-protein kinase</keyword>
<evidence type="ECO:0000256" key="8">
    <source>
        <dbReference type="ARBA" id="ARBA00048679"/>
    </source>
</evidence>
<name>A0A430AYF5_9ENTE</name>
<feature type="compositionally biased region" description="Basic and acidic residues" evidence="10">
    <location>
        <begin position="576"/>
        <end position="612"/>
    </location>
</feature>
<keyword evidence="4 9" id="KW-0547">Nucleotide-binding</keyword>
<keyword evidence="6 9" id="KW-0067">ATP-binding</keyword>
<protein>
    <recommendedName>
        <fullName evidence="1">non-specific serine/threonine protein kinase</fullName>
        <ecNumber evidence="1">2.7.11.1</ecNumber>
    </recommendedName>
</protein>
<evidence type="ECO:0000256" key="3">
    <source>
        <dbReference type="ARBA" id="ARBA00022679"/>
    </source>
</evidence>
<dbReference type="SUPFAM" id="SSF56112">
    <property type="entry name" value="Protein kinase-like (PK-like)"/>
    <property type="match status" value="1"/>
</dbReference>
<dbReference type="AlphaFoldDB" id="A0A430AYF5"/>
<dbReference type="PROSITE" id="PS00107">
    <property type="entry name" value="PROTEIN_KINASE_ATP"/>
    <property type="match status" value="1"/>
</dbReference>
<dbReference type="InterPro" id="IPR011009">
    <property type="entry name" value="Kinase-like_dom_sf"/>
</dbReference>
<dbReference type="Gene3D" id="1.10.510.10">
    <property type="entry name" value="Transferase(Phosphotransferase) domain 1"/>
    <property type="match status" value="1"/>
</dbReference>
<dbReference type="PROSITE" id="PS00108">
    <property type="entry name" value="PROTEIN_KINASE_ST"/>
    <property type="match status" value="1"/>
</dbReference>
<dbReference type="Gene3D" id="3.30.200.20">
    <property type="entry name" value="Phosphorylase Kinase, domain 1"/>
    <property type="match status" value="1"/>
</dbReference>
<evidence type="ECO:0000256" key="4">
    <source>
        <dbReference type="ARBA" id="ARBA00022741"/>
    </source>
</evidence>
<dbReference type="PROSITE" id="PS51178">
    <property type="entry name" value="PASTA"/>
    <property type="match status" value="3"/>
</dbReference>
<dbReference type="NCBIfam" id="NF033483">
    <property type="entry name" value="PknB_PASTA_kin"/>
    <property type="match status" value="1"/>
</dbReference>
<feature type="binding site" evidence="9">
    <location>
        <position position="41"/>
    </location>
    <ligand>
        <name>ATP</name>
        <dbReference type="ChEBI" id="CHEBI:30616"/>
    </ligand>
</feature>
<dbReference type="FunFam" id="3.30.200.20:FF:000035">
    <property type="entry name" value="Serine/threonine protein kinase Stk1"/>
    <property type="match status" value="1"/>
</dbReference>
<dbReference type="Proteomes" id="UP000287605">
    <property type="component" value="Unassembled WGS sequence"/>
</dbReference>
<dbReference type="InterPro" id="IPR008271">
    <property type="entry name" value="Ser/Thr_kinase_AS"/>
</dbReference>
<comment type="caution">
    <text evidence="14">The sequence shown here is derived from an EMBL/GenBank/DDBJ whole genome shotgun (WGS) entry which is preliminary data.</text>
</comment>
<feature type="domain" description="PASTA" evidence="13">
    <location>
        <begin position="429"/>
        <end position="498"/>
    </location>
</feature>
<evidence type="ECO:0000313" key="14">
    <source>
        <dbReference type="EMBL" id="RSU13102.1"/>
    </source>
</evidence>
<keyword evidence="11" id="KW-1133">Transmembrane helix</keyword>
<dbReference type="PANTHER" id="PTHR43289:SF34">
    <property type="entry name" value="SERINE_THREONINE-PROTEIN KINASE YBDM-RELATED"/>
    <property type="match status" value="1"/>
</dbReference>
<dbReference type="EMBL" id="NGKA01000006">
    <property type="protein sequence ID" value="RSU13102.1"/>
    <property type="molecule type" value="Genomic_DNA"/>
</dbReference>
<keyword evidence="5" id="KW-0418">Kinase</keyword>
<evidence type="ECO:0000256" key="10">
    <source>
        <dbReference type="SAM" id="MobiDB-lite"/>
    </source>
</evidence>
<gene>
    <name evidence="14" type="ORF">CBF29_05385</name>
</gene>
<feature type="region of interest" description="Disordered" evidence="10">
    <location>
        <begin position="564"/>
        <end position="612"/>
    </location>
</feature>
<dbReference type="Gene3D" id="3.30.10.20">
    <property type="match status" value="3"/>
</dbReference>
<organism evidence="14 15">
    <name type="scientific">Vagococcus elongatus</name>
    <dbReference type="NCBI Taxonomy" id="180344"/>
    <lineage>
        <taxon>Bacteria</taxon>
        <taxon>Bacillati</taxon>
        <taxon>Bacillota</taxon>
        <taxon>Bacilli</taxon>
        <taxon>Lactobacillales</taxon>
        <taxon>Enterococcaceae</taxon>
        <taxon>Vagococcus</taxon>
    </lineage>
</organism>
<dbReference type="EC" id="2.7.11.1" evidence="1"/>
<dbReference type="InterPro" id="IPR000719">
    <property type="entry name" value="Prot_kinase_dom"/>
</dbReference>
<dbReference type="CDD" id="cd14014">
    <property type="entry name" value="STKc_PknB_like"/>
    <property type="match status" value="1"/>
</dbReference>
<dbReference type="GO" id="GO:0004674">
    <property type="term" value="F:protein serine/threonine kinase activity"/>
    <property type="evidence" value="ECO:0007669"/>
    <property type="project" value="UniProtKB-KW"/>
</dbReference>
<feature type="domain" description="Protein kinase" evidence="12">
    <location>
        <begin position="12"/>
        <end position="282"/>
    </location>
</feature>
<keyword evidence="15" id="KW-1185">Reference proteome</keyword>
<dbReference type="FunFam" id="1.10.510.10:FF:000021">
    <property type="entry name" value="Serine/threonine protein kinase"/>
    <property type="match status" value="1"/>
</dbReference>
<dbReference type="RefSeq" id="WP_126808177.1">
    <property type="nucleotide sequence ID" value="NZ_NGKA01000006.1"/>
</dbReference>
<evidence type="ECO:0000256" key="7">
    <source>
        <dbReference type="ARBA" id="ARBA00047899"/>
    </source>
</evidence>
<dbReference type="OrthoDB" id="9788659at2"/>
<dbReference type="SMART" id="SM00220">
    <property type="entry name" value="S_TKc"/>
    <property type="match status" value="1"/>
</dbReference>
<comment type="catalytic activity">
    <reaction evidence="7">
        <text>L-threonyl-[protein] + ATP = O-phospho-L-threonyl-[protein] + ADP + H(+)</text>
        <dbReference type="Rhea" id="RHEA:46608"/>
        <dbReference type="Rhea" id="RHEA-COMP:11060"/>
        <dbReference type="Rhea" id="RHEA-COMP:11605"/>
        <dbReference type="ChEBI" id="CHEBI:15378"/>
        <dbReference type="ChEBI" id="CHEBI:30013"/>
        <dbReference type="ChEBI" id="CHEBI:30616"/>
        <dbReference type="ChEBI" id="CHEBI:61977"/>
        <dbReference type="ChEBI" id="CHEBI:456216"/>
        <dbReference type="EC" id="2.7.11.1"/>
    </reaction>
</comment>
<evidence type="ECO:0000256" key="6">
    <source>
        <dbReference type="ARBA" id="ARBA00022840"/>
    </source>
</evidence>
<dbReference type="InterPro" id="IPR017441">
    <property type="entry name" value="Protein_kinase_ATP_BS"/>
</dbReference>
<feature type="domain" description="PASTA" evidence="13">
    <location>
        <begin position="499"/>
        <end position="565"/>
    </location>
</feature>
<dbReference type="InterPro" id="IPR005543">
    <property type="entry name" value="PASTA_dom"/>
</dbReference>
<dbReference type="Pfam" id="PF03793">
    <property type="entry name" value="PASTA"/>
    <property type="match status" value="3"/>
</dbReference>
<dbReference type="SMART" id="SM00740">
    <property type="entry name" value="PASTA"/>
    <property type="match status" value="3"/>
</dbReference>
<evidence type="ECO:0000256" key="2">
    <source>
        <dbReference type="ARBA" id="ARBA00022527"/>
    </source>
</evidence>
<evidence type="ECO:0000256" key="1">
    <source>
        <dbReference type="ARBA" id="ARBA00012513"/>
    </source>
</evidence>
<proteinExistence type="predicted"/>
<evidence type="ECO:0000313" key="15">
    <source>
        <dbReference type="Proteomes" id="UP000287605"/>
    </source>
</evidence>
<evidence type="ECO:0000256" key="11">
    <source>
        <dbReference type="SAM" id="Phobius"/>
    </source>
</evidence>
<evidence type="ECO:0000256" key="5">
    <source>
        <dbReference type="ARBA" id="ARBA00022777"/>
    </source>
</evidence>
<dbReference type="PROSITE" id="PS50011">
    <property type="entry name" value="PROTEIN_KINASE_DOM"/>
    <property type="match status" value="1"/>
</dbReference>
<comment type="catalytic activity">
    <reaction evidence="8">
        <text>L-seryl-[protein] + ATP = O-phospho-L-seryl-[protein] + ADP + H(+)</text>
        <dbReference type="Rhea" id="RHEA:17989"/>
        <dbReference type="Rhea" id="RHEA-COMP:9863"/>
        <dbReference type="Rhea" id="RHEA-COMP:11604"/>
        <dbReference type="ChEBI" id="CHEBI:15378"/>
        <dbReference type="ChEBI" id="CHEBI:29999"/>
        <dbReference type="ChEBI" id="CHEBI:30616"/>
        <dbReference type="ChEBI" id="CHEBI:83421"/>
        <dbReference type="ChEBI" id="CHEBI:456216"/>
        <dbReference type="EC" id="2.7.11.1"/>
    </reaction>
</comment>
<keyword evidence="3" id="KW-0808">Transferase</keyword>
<dbReference type="CDD" id="cd06577">
    <property type="entry name" value="PASTA_pknB"/>
    <property type="match status" value="3"/>
</dbReference>
<keyword evidence="11" id="KW-0472">Membrane</keyword>
<keyword evidence="11" id="KW-0812">Transmembrane</keyword>
<accession>A0A430AYF5</accession>
<reference evidence="14 15" key="1">
    <citation type="submission" date="2017-05" db="EMBL/GenBank/DDBJ databases">
        <title>Vagococcus spp. assemblies.</title>
        <authorList>
            <person name="Gulvik C.A."/>
        </authorList>
    </citation>
    <scope>NUCLEOTIDE SEQUENCE [LARGE SCALE GENOMIC DNA]</scope>
    <source>
        <strain evidence="14 15">CCUG 51432</strain>
    </source>
</reference>
<dbReference type="PANTHER" id="PTHR43289">
    <property type="entry name" value="MITOGEN-ACTIVATED PROTEIN KINASE KINASE KINASE 20-RELATED"/>
    <property type="match status" value="1"/>
</dbReference>
<feature type="domain" description="PASTA" evidence="13">
    <location>
        <begin position="360"/>
        <end position="428"/>
    </location>
</feature>
<dbReference type="GO" id="GO:0005524">
    <property type="term" value="F:ATP binding"/>
    <property type="evidence" value="ECO:0007669"/>
    <property type="project" value="UniProtKB-UniRule"/>
</dbReference>
<evidence type="ECO:0000259" key="13">
    <source>
        <dbReference type="PROSITE" id="PS51178"/>
    </source>
</evidence>
<evidence type="ECO:0000259" key="12">
    <source>
        <dbReference type="PROSITE" id="PS50011"/>
    </source>
</evidence>
<evidence type="ECO:0000256" key="9">
    <source>
        <dbReference type="PROSITE-ProRule" id="PRU10141"/>
    </source>
</evidence>